<evidence type="ECO:0000313" key="5">
    <source>
        <dbReference type="Proteomes" id="UP001560045"/>
    </source>
</evidence>
<dbReference type="InterPro" id="IPR015422">
    <property type="entry name" value="PyrdxlP-dep_Trfase_small"/>
</dbReference>
<dbReference type="GO" id="GO:0008483">
    <property type="term" value="F:transaminase activity"/>
    <property type="evidence" value="ECO:0007669"/>
    <property type="project" value="UniProtKB-KW"/>
</dbReference>
<dbReference type="RefSeq" id="WP_369210213.1">
    <property type="nucleotide sequence ID" value="NZ_JBFNXQ010000126.1"/>
</dbReference>
<proteinExistence type="inferred from homology"/>
<dbReference type="InterPro" id="IPR000653">
    <property type="entry name" value="DegT/StrS_aminotransferase"/>
</dbReference>
<dbReference type="SUPFAM" id="SSF53383">
    <property type="entry name" value="PLP-dependent transferases"/>
    <property type="match status" value="1"/>
</dbReference>
<reference evidence="4 5" key="1">
    <citation type="submission" date="2024-06" db="EMBL/GenBank/DDBJ databases">
        <title>Draft genome sequence of Geodermatophilus badlandi, a novel member of the Geodermatophilaceae isolated from badland sedimentary rocks in the Red desert, Wyoming, USA.</title>
        <authorList>
            <person name="Ben Tekaya S."/>
            <person name="Nouioui I."/>
            <person name="Flores G.M."/>
            <person name="Shaal M.N."/>
            <person name="Bredoire F."/>
            <person name="Basile F."/>
            <person name="Van Diepen L."/>
            <person name="Ward N.L."/>
        </authorList>
    </citation>
    <scope>NUCLEOTIDE SEQUENCE [LARGE SCALE GENOMIC DNA]</scope>
    <source>
        <strain evidence="4 5">WL48A</strain>
    </source>
</reference>
<gene>
    <name evidence="4" type="ORF">ABQ292_23930</name>
</gene>
<comment type="similarity">
    <text evidence="2 3">Belongs to the DegT/DnrJ/EryC1 family.</text>
</comment>
<dbReference type="CDD" id="cd00616">
    <property type="entry name" value="AHBA_syn"/>
    <property type="match status" value="1"/>
</dbReference>
<dbReference type="InterPro" id="IPR015421">
    <property type="entry name" value="PyrdxlP-dep_Trfase_major"/>
</dbReference>
<keyword evidence="4" id="KW-0808">Transferase</keyword>
<dbReference type="EMBL" id="JBFNXQ010000126">
    <property type="protein sequence ID" value="MEX5721410.1"/>
    <property type="molecule type" value="Genomic_DNA"/>
</dbReference>
<evidence type="ECO:0000256" key="1">
    <source>
        <dbReference type="ARBA" id="ARBA00022898"/>
    </source>
</evidence>
<sequence>MSNAVDRGGEASFAVLGGAPAFDRPRHVGRPNLGDRERLMARIEGVLDRVWLTNGGPLVQEFEAAVAAVAGVRHCVATCNGTLALEIAIRAAGLSGEVITTPFTFVATPHALRWQGITPVFADVDPRTHNVDPRQVERLITPRTTGILGVHLWGRACPVDELAAIADRHGLTLLLDASHAFGCSSGGRMVGGFGTAETFSFHATKFVNSFEGGAIVTDDDAFAERARLVRNFGFADYDQVQGLGTNGKMSEVAAAMGLTSLESRDHFVAVNHENYAAYRAGLAGIPGIELVPYRDEDLTTRQYVVVEVDGSADLTRDDLYRVLWAENVLARRYFHPGCHRMEPYRSEQDPERLRMPETDRLATRTLTLPTGTGVDLADIAMVCDLVRRAMAAGRPLGELVRAQAAGSRPVLAAVPDDGAGTG</sequence>
<keyword evidence="4" id="KW-0032">Aminotransferase</keyword>
<keyword evidence="1 3" id="KW-0663">Pyridoxal phosphate</keyword>
<protein>
    <submittedName>
        <fullName evidence="4">Aminotransferase class I/II-fold pyridoxal phosphate-dependent enzyme</fullName>
    </submittedName>
</protein>
<evidence type="ECO:0000256" key="3">
    <source>
        <dbReference type="RuleBase" id="RU004508"/>
    </source>
</evidence>
<accession>A0ABV3XLD0</accession>
<evidence type="ECO:0000256" key="2">
    <source>
        <dbReference type="ARBA" id="ARBA00037999"/>
    </source>
</evidence>
<dbReference type="InterPro" id="IPR015424">
    <property type="entry name" value="PyrdxlP-dep_Trfase"/>
</dbReference>
<comment type="caution">
    <text evidence="4">The sequence shown here is derived from an EMBL/GenBank/DDBJ whole genome shotgun (WGS) entry which is preliminary data.</text>
</comment>
<dbReference type="PANTHER" id="PTHR30244:SF9">
    <property type="entry name" value="PROTEIN RV3402C"/>
    <property type="match status" value="1"/>
</dbReference>
<dbReference type="Proteomes" id="UP001560045">
    <property type="component" value="Unassembled WGS sequence"/>
</dbReference>
<dbReference type="Gene3D" id="3.40.640.10">
    <property type="entry name" value="Type I PLP-dependent aspartate aminotransferase-like (Major domain)"/>
    <property type="match status" value="1"/>
</dbReference>
<dbReference type="Gene3D" id="3.90.1150.10">
    <property type="entry name" value="Aspartate Aminotransferase, domain 1"/>
    <property type="match status" value="1"/>
</dbReference>
<dbReference type="PANTHER" id="PTHR30244">
    <property type="entry name" value="TRANSAMINASE"/>
    <property type="match status" value="1"/>
</dbReference>
<organism evidence="4 5">
    <name type="scientific">Geodermatophilus maliterrae</name>
    <dbReference type="NCBI Taxonomy" id="3162531"/>
    <lineage>
        <taxon>Bacteria</taxon>
        <taxon>Bacillati</taxon>
        <taxon>Actinomycetota</taxon>
        <taxon>Actinomycetes</taxon>
        <taxon>Geodermatophilales</taxon>
        <taxon>Geodermatophilaceae</taxon>
        <taxon>Geodermatophilus</taxon>
    </lineage>
</organism>
<dbReference type="Pfam" id="PF01041">
    <property type="entry name" value="DegT_DnrJ_EryC1"/>
    <property type="match status" value="1"/>
</dbReference>
<evidence type="ECO:0000313" key="4">
    <source>
        <dbReference type="EMBL" id="MEX5721410.1"/>
    </source>
</evidence>
<name>A0ABV3XLD0_9ACTN</name>
<dbReference type="PIRSF" id="PIRSF000390">
    <property type="entry name" value="PLP_StrS"/>
    <property type="match status" value="1"/>
</dbReference>
<keyword evidence="5" id="KW-1185">Reference proteome</keyword>